<dbReference type="InterPro" id="IPR036856">
    <property type="entry name" value="Ald_Oxase/Xan_DH_a/b_sf"/>
</dbReference>
<protein>
    <submittedName>
        <fullName evidence="5">Xanthine dehydrogenase, molybdenum binding subunit apoprotein</fullName>
    </submittedName>
</protein>
<dbReference type="InterPro" id="IPR010419">
    <property type="entry name" value="CO_DH_gsu"/>
</dbReference>
<dbReference type="PANTHER" id="PTHR11908">
    <property type="entry name" value="XANTHINE DEHYDROGENASE"/>
    <property type="match status" value="1"/>
</dbReference>
<dbReference type="InterPro" id="IPR023393">
    <property type="entry name" value="START-like_dom_sf"/>
</dbReference>
<sequence>MNLYQPDLVSQHSGHIGARQTRVEDAALLRGLGCYADDAATPPGTLHAAIVRSPHPHARITAVDFSQALLMKGVRGVLVGEDVKRWALPFPVGVRQPMEHWCVAVDKVRYVGEPVAVVIAESRYLAEDALEGVRVDYEQLPPIIDPEAATTEQAPVLHEAVGSNVVNERHFRYGEPEQAFEQAPYRVKLKVCFPRSSCTPIECYVVLVQYGRATGIYDVLANFQGPYALHTVMARALNVPSNRLRLRTPKDSGGSFGIKQGVFPYVVMMGLASRKVGAPVKWVEDRLEHLQGASSATNRVTEIEAAVQADGRITALRYDQIDDCGAYLRAPEPATFYRMHGNLTGAYAIRNLLVRNRVVLTNKTPTGLNRGFGGPQVYFALERLLQHIAVQLDLDPLEVIRRNLVPADAFPYRAAAGALLDSGNYQAGIDLAVKDGGLDELLRRRDQARGEGRLYGIGYAAVIEPSISNMGYITAAMTPEERRKAGPKNGAVSTATINVGPLGDVSVHVSSTPQGQGHQTAVAQVVADVLGVALESIVVNVELDTQKDAWSIASGNYSSRFAGAVAGVVYQAALKVRDRLAAIAAAQLQAKPEDIRFGGGKIFVINGGPAAPFHRIAGATHWSPGLLPEGEPGGLRETAFWSPPQLTAPDDGDLINSSLCYGFVFDICGLEIDRVTGEIHIDRYVTCHDAGRLLNPALVDGQIRGGFAQGLGAALMEEFAYGEDGSFLSGTFADYLVPTAPEVLDPVILHLETPSPFTPLGAKGVGEGNNMSTPVCIANAVADALGRADIRLPLTPSKVRSMIGIDEPPRPAGMQQDDGFDAEPAGGSALRANDAVVIPAPPQQVFDTLLDPATLAAIIPGCHALELQGENRYRADVTVGVGMIRARFEAKVALSELDPPHSLRLSGSGTSSMGSAEGHARVRFVELENGHTRLEYRYQVVVSGKVAAVGSRMMQGASKVIIGQIFTRLSQRVSGQAIADGWWARLRALFVRLFGKGGAQ</sequence>
<dbReference type="SUPFAM" id="SSF56003">
    <property type="entry name" value="Molybdenum cofactor-binding domain"/>
    <property type="match status" value="1"/>
</dbReference>
<evidence type="ECO:0000313" key="5">
    <source>
        <dbReference type="EMBL" id="SFQ12045.1"/>
    </source>
</evidence>
<dbReference type="InterPro" id="IPR037165">
    <property type="entry name" value="AldOxase/xan_DH_Mopterin-bd_sf"/>
</dbReference>
<reference evidence="6" key="1">
    <citation type="submission" date="2016-10" db="EMBL/GenBank/DDBJ databases">
        <authorList>
            <person name="Varghese N."/>
            <person name="Submissions S."/>
        </authorList>
    </citation>
    <scope>NUCLEOTIDE SEQUENCE [LARGE SCALE GENOMIC DNA]</scope>
    <source>
        <strain evidence="6">DSM 17834</strain>
    </source>
</reference>
<evidence type="ECO:0000256" key="3">
    <source>
        <dbReference type="ARBA" id="ARBA00023002"/>
    </source>
</evidence>
<dbReference type="Pfam" id="PF02738">
    <property type="entry name" value="MoCoBD_1"/>
    <property type="match status" value="1"/>
</dbReference>
<dbReference type="Gene3D" id="3.30.365.10">
    <property type="entry name" value="Aldehyde oxidase/xanthine dehydrogenase, molybdopterin binding domain"/>
    <property type="match status" value="4"/>
</dbReference>
<evidence type="ECO:0000256" key="1">
    <source>
        <dbReference type="ARBA" id="ARBA00006849"/>
    </source>
</evidence>
<keyword evidence="2" id="KW-0500">Molybdenum</keyword>
<dbReference type="CDD" id="cd05018">
    <property type="entry name" value="CoxG"/>
    <property type="match status" value="1"/>
</dbReference>
<dbReference type="SMART" id="SM01008">
    <property type="entry name" value="Ald_Xan_dh_C"/>
    <property type="match status" value="1"/>
</dbReference>
<dbReference type="RefSeq" id="WP_090504715.1">
    <property type="nucleotide sequence ID" value="NZ_FOWX01000034.1"/>
</dbReference>
<dbReference type="SUPFAM" id="SSF55961">
    <property type="entry name" value="Bet v1-like"/>
    <property type="match status" value="1"/>
</dbReference>
<evidence type="ECO:0000256" key="2">
    <source>
        <dbReference type="ARBA" id="ARBA00022505"/>
    </source>
</evidence>
<dbReference type="Pfam" id="PF20256">
    <property type="entry name" value="MoCoBD_2"/>
    <property type="match status" value="1"/>
</dbReference>
<evidence type="ECO:0000313" key="6">
    <source>
        <dbReference type="Proteomes" id="UP000198784"/>
    </source>
</evidence>
<dbReference type="Gene3D" id="3.30.530.20">
    <property type="match status" value="1"/>
</dbReference>
<dbReference type="InterPro" id="IPR046867">
    <property type="entry name" value="AldOxase/xan_DH_MoCoBD2"/>
</dbReference>
<accession>A0A1I5VX46</accession>
<dbReference type="AlphaFoldDB" id="A0A1I5VX46"/>
<dbReference type="InterPro" id="IPR008274">
    <property type="entry name" value="AldOxase/xan_DH_MoCoBD1"/>
</dbReference>
<dbReference type="Proteomes" id="UP000198784">
    <property type="component" value="Unassembled WGS sequence"/>
</dbReference>
<keyword evidence="6" id="KW-1185">Reference proteome</keyword>
<name>A0A1I5VX46_9PSED</name>
<gene>
    <name evidence="5" type="ORF">SAMN05216190_1344</name>
</gene>
<comment type="similarity">
    <text evidence="1">Belongs to the xanthine dehydrogenase family.</text>
</comment>
<dbReference type="STRING" id="289003.SAMN05216190_1344"/>
<dbReference type="GO" id="GO:0005506">
    <property type="term" value="F:iron ion binding"/>
    <property type="evidence" value="ECO:0007669"/>
    <property type="project" value="InterPro"/>
</dbReference>
<proteinExistence type="inferred from homology"/>
<organism evidence="5 6">
    <name type="scientific">Pseudomonas borbori</name>
    <dbReference type="NCBI Taxonomy" id="289003"/>
    <lineage>
        <taxon>Bacteria</taxon>
        <taxon>Pseudomonadati</taxon>
        <taxon>Pseudomonadota</taxon>
        <taxon>Gammaproteobacteria</taxon>
        <taxon>Pseudomonadales</taxon>
        <taxon>Pseudomonadaceae</taxon>
        <taxon>Pseudomonas</taxon>
    </lineage>
</organism>
<dbReference type="GO" id="GO:0016491">
    <property type="term" value="F:oxidoreductase activity"/>
    <property type="evidence" value="ECO:0007669"/>
    <property type="project" value="UniProtKB-KW"/>
</dbReference>
<feature type="domain" description="Aldehyde oxidase/xanthine dehydrogenase a/b hammerhead" evidence="4">
    <location>
        <begin position="30"/>
        <end position="141"/>
    </location>
</feature>
<keyword evidence="3" id="KW-0560">Oxidoreductase</keyword>
<dbReference type="EMBL" id="FOWX01000034">
    <property type="protein sequence ID" value="SFQ12045.1"/>
    <property type="molecule type" value="Genomic_DNA"/>
</dbReference>
<dbReference type="InterPro" id="IPR016208">
    <property type="entry name" value="Ald_Oxase/xanthine_DH-like"/>
</dbReference>
<evidence type="ECO:0000259" key="4">
    <source>
        <dbReference type="SMART" id="SM01008"/>
    </source>
</evidence>
<dbReference type="SUPFAM" id="SSF54665">
    <property type="entry name" value="CO dehydrogenase molybdoprotein N-domain-like"/>
    <property type="match status" value="1"/>
</dbReference>
<dbReference type="Pfam" id="PF01315">
    <property type="entry name" value="Ald_Xan_dh_C"/>
    <property type="match status" value="1"/>
</dbReference>
<dbReference type="Pfam" id="PF06240">
    <property type="entry name" value="COXG"/>
    <property type="match status" value="1"/>
</dbReference>
<dbReference type="PANTHER" id="PTHR11908:SF132">
    <property type="entry name" value="ALDEHYDE OXIDASE 1-RELATED"/>
    <property type="match status" value="1"/>
</dbReference>
<dbReference type="Gene3D" id="3.90.1170.50">
    <property type="entry name" value="Aldehyde oxidase/xanthine dehydrogenase, a/b hammerhead"/>
    <property type="match status" value="1"/>
</dbReference>
<dbReference type="InterPro" id="IPR000674">
    <property type="entry name" value="Ald_Oxase/Xan_DH_a/b"/>
</dbReference>
<dbReference type="OrthoDB" id="6177861at2"/>